<dbReference type="GO" id="GO:0016020">
    <property type="term" value="C:membrane"/>
    <property type="evidence" value="ECO:0007669"/>
    <property type="project" value="UniProtKB-SubCell"/>
</dbReference>
<evidence type="ECO:0000313" key="12">
    <source>
        <dbReference type="EMBL" id="KAF0027719.1"/>
    </source>
</evidence>
<keyword evidence="3 10" id="KW-1133">Transmembrane helix</keyword>
<dbReference type="PANTHER" id="PTHR22776:SF12">
    <property type="entry name" value="MYELIN AND LYMPHOCYTE PROTEIN"/>
    <property type="match status" value="1"/>
</dbReference>
<dbReference type="InterPro" id="IPR050578">
    <property type="entry name" value="MARVEL-CKLF_proteins"/>
</dbReference>
<dbReference type="Proteomes" id="UP000438429">
    <property type="component" value="Unassembled WGS sequence"/>
</dbReference>
<dbReference type="EMBL" id="VEVO01000018">
    <property type="protein sequence ID" value="KAF0027719.1"/>
    <property type="molecule type" value="Genomic_DNA"/>
</dbReference>
<dbReference type="AlphaFoldDB" id="A0A6A4S591"/>
<dbReference type="GO" id="GO:0019911">
    <property type="term" value="F:structural constituent of myelin sheath"/>
    <property type="evidence" value="ECO:0007669"/>
    <property type="project" value="TreeGrafter"/>
</dbReference>
<evidence type="ECO:0000256" key="7">
    <source>
        <dbReference type="ARBA" id="ARBA00039981"/>
    </source>
</evidence>
<dbReference type="GO" id="GO:0042552">
    <property type="term" value="P:myelination"/>
    <property type="evidence" value="ECO:0007669"/>
    <property type="project" value="TreeGrafter"/>
</dbReference>
<sequence length="229" mass="25844">MHIQVIGGLVWILVASTRISPENPLGWVMFASIFCFVVTTLWFFIFLCGANQSSVWPSLDVGYHFVAVVFYLSAAVDLAYITILKGSLTTMPPENLKIYRLDIAAVVMSYLATLLYFLHAIFSAMRWKTSEADRSRLRVKEGKRAEMAATTTQPMGSLPSGLGICTTAPDIFYLPELMLMKLRSSLNPGEVRLHGMWRALDVELTRQSERHPARRSGELSHRKQRQVFV</sequence>
<organism evidence="12 13">
    <name type="scientific">Scophthalmus maximus</name>
    <name type="common">Turbot</name>
    <name type="synonym">Psetta maxima</name>
    <dbReference type="NCBI Taxonomy" id="52904"/>
    <lineage>
        <taxon>Eukaryota</taxon>
        <taxon>Metazoa</taxon>
        <taxon>Chordata</taxon>
        <taxon>Craniata</taxon>
        <taxon>Vertebrata</taxon>
        <taxon>Euteleostomi</taxon>
        <taxon>Actinopterygii</taxon>
        <taxon>Neopterygii</taxon>
        <taxon>Teleostei</taxon>
        <taxon>Neoteleostei</taxon>
        <taxon>Acanthomorphata</taxon>
        <taxon>Carangaria</taxon>
        <taxon>Pleuronectiformes</taxon>
        <taxon>Pleuronectoidei</taxon>
        <taxon>Scophthalmidae</taxon>
        <taxon>Scophthalmus</taxon>
    </lineage>
</organism>
<feature type="domain" description="MARVEL" evidence="11">
    <location>
        <begin position="1"/>
        <end position="128"/>
    </location>
</feature>
<dbReference type="Pfam" id="PF01284">
    <property type="entry name" value="MARVEL"/>
    <property type="match status" value="1"/>
</dbReference>
<evidence type="ECO:0000256" key="1">
    <source>
        <dbReference type="ARBA" id="ARBA00004141"/>
    </source>
</evidence>
<evidence type="ECO:0000256" key="9">
    <source>
        <dbReference type="SAM" id="MobiDB-lite"/>
    </source>
</evidence>
<keyword evidence="4 8" id="KW-0472">Membrane</keyword>
<accession>A0A6A4S591</accession>
<evidence type="ECO:0000256" key="4">
    <source>
        <dbReference type="ARBA" id="ARBA00023136"/>
    </source>
</evidence>
<dbReference type="PRINTS" id="PR01884">
    <property type="entry name" value="MALPROTEIN"/>
</dbReference>
<evidence type="ECO:0000256" key="3">
    <source>
        <dbReference type="ARBA" id="ARBA00022989"/>
    </source>
</evidence>
<evidence type="ECO:0000256" key="2">
    <source>
        <dbReference type="ARBA" id="ARBA00022692"/>
    </source>
</evidence>
<keyword evidence="5" id="KW-0449">Lipoprotein</keyword>
<reference evidence="12 13" key="1">
    <citation type="submission" date="2019-06" db="EMBL/GenBank/DDBJ databases">
        <title>Draft genomes of female and male turbot (Scophthalmus maximus).</title>
        <authorList>
            <person name="Xu H."/>
            <person name="Xu X.-W."/>
            <person name="Shao C."/>
            <person name="Chen S."/>
        </authorList>
    </citation>
    <scope>NUCLEOTIDE SEQUENCE [LARGE SCALE GENOMIC DNA]</scope>
    <source>
        <strain evidence="12">Ysfricsl-2016a</strain>
        <tissue evidence="12">Blood</tissue>
    </source>
</reference>
<dbReference type="PROSITE" id="PS51225">
    <property type="entry name" value="MARVEL"/>
    <property type="match status" value="1"/>
</dbReference>
<comment type="caution">
    <text evidence="12">The sequence shown here is derived from an EMBL/GenBank/DDBJ whole genome shotgun (WGS) entry which is preliminary data.</text>
</comment>
<feature type="transmembrane region" description="Helical" evidence="10">
    <location>
        <begin position="27"/>
        <end position="49"/>
    </location>
</feature>
<comment type="subcellular location">
    <subcellularLocation>
        <location evidence="1">Membrane</location>
        <topology evidence="1">Multi-pass membrane protein</topology>
    </subcellularLocation>
</comment>
<dbReference type="InterPro" id="IPR013295">
    <property type="entry name" value="MAL"/>
</dbReference>
<evidence type="ECO:0000256" key="8">
    <source>
        <dbReference type="PROSITE-ProRule" id="PRU00581"/>
    </source>
</evidence>
<feature type="transmembrane region" description="Helical" evidence="10">
    <location>
        <begin position="103"/>
        <end position="125"/>
    </location>
</feature>
<proteinExistence type="inferred from homology"/>
<gene>
    <name evidence="12" type="ORF">F2P81_020460</name>
</gene>
<comment type="similarity">
    <text evidence="6">Belongs to the MAL family.</text>
</comment>
<evidence type="ECO:0000256" key="6">
    <source>
        <dbReference type="ARBA" id="ARBA00034721"/>
    </source>
</evidence>
<feature type="region of interest" description="Disordered" evidence="9">
    <location>
        <begin position="208"/>
        <end position="229"/>
    </location>
</feature>
<evidence type="ECO:0000256" key="5">
    <source>
        <dbReference type="ARBA" id="ARBA00023288"/>
    </source>
</evidence>
<dbReference type="InterPro" id="IPR008253">
    <property type="entry name" value="Marvel"/>
</dbReference>
<evidence type="ECO:0000259" key="11">
    <source>
        <dbReference type="PROSITE" id="PS51225"/>
    </source>
</evidence>
<dbReference type="PANTHER" id="PTHR22776">
    <property type="entry name" value="MARVEL-CONTAINING POTENTIAL LIPID RAFT-ASSOCIATED PROTEIN"/>
    <property type="match status" value="1"/>
</dbReference>
<name>A0A6A4S591_SCOMX</name>
<protein>
    <recommendedName>
        <fullName evidence="7">Myelin and lymphocyte protein</fullName>
    </recommendedName>
</protein>
<feature type="transmembrane region" description="Helical" evidence="10">
    <location>
        <begin position="61"/>
        <end position="83"/>
    </location>
</feature>
<evidence type="ECO:0000313" key="13">
    <source>
        <dbReference type="Proteomes" id="UP000438429"/>
    </source>
</evidence>
<keyword evidence="2 8" id="KW-0812">Transmembrane</keyword>
<feature type="compositionally biased region" description="Basic and acidic residues" evidence="9">
    <location>
        <begin position="208"/>
        <end position="221"/>
    </location>
</feature>
<evidence type="ECO:0000256" key="10">
    <source>
        <dbReference type="SAM" id="Phobius"/>
    </source>
</evidence>